<dbReference type="KEGG" id="drm:Dred_2918"/>
<dbReference type="AlphaFoldDB" id="A4J8L9"/>
<dbReference type="InterPro" id="IPR036412">
    <property type="entry name" value="HAD-like_sf"/>
</dbReference>
<dbReference type="GO" id="GO:0008253">
    <property type="term" value="F:5'-nucleotidase activity"/>
    <property type="evidence" value="ECO:0007669"/>
    <property type="project" value="InterPro"/>
</dbReference>
<dbReference type="EMBL" id="CP000612">
    <property type="protein sequence ID" value="ABO51422.1"/>
    <property type="molecule type" value="Genomic_DNA"/>
</dbReference>
<protein>
    <recommendedName>
        <fullName evidence="3">Nucleotidase</fullName>
        <ecNumber evidence="3">3.1.3.-</ecNumber>
    </recommendedName>
</protein>
<sequence>MRIGIDLDGTIADNLELLVQTMNHYCSKDLCGEEIYQYNLCEVYNIKEEQFIQLMEEKEEEIIIKSPIISFASESIHKLVLEGWEVHIITARSPRYQGATEKWLQEKEIPFTGLHLLDSHNKLEICQQLGVKLMVEDNIHNAYQLNGGGIPIILFDAPHNRHWPWQGIRCKSWQEIYSFVKNHRFCP</sequence>
<evidence type="ECO:0000256" key="3">
    <source>
        <dbReference type="PIRNR" id="PIRNR021362"/>
    </source>
</evidence>
<accession>A4J8L9</accession>
<dbReference type="Pfam" id="PF06941">
    <property type="entry name" value="NT5C"/>
    <property type="match status" value="1"/>
</dbReference>
<dbReference type="SUPFAM" id="SSF56784">
    <property type="entry name" value="HAD-like"/>
    <property type="match status" value="1"/>
</dbReference>
<dbReference type="GO" id="GO:0009264">
    <property type="term" value="P:deoxyribonucleotide catabolic process"/>
    <property type="evidence" value="ECO:0007669"/>
    <property type="project" value="InterPro"/>
</dbReference>
<dbReference type="OrthoDB" id="2471595at2"/>
<dbReference type="RefSeq" id="WP_011879214.1">
    <property type="nucleotide sequence ID" value="NC_009253.1"/>
</dbReference>
<dbReference type="Proteomes" id="UP000001556">
    <property type="component" value="Chromosome"/>
</dbReference>
<dbReference type="InterPro" id="IPR009206">
    <property type="entry name" value="Nucleotidase_putative"/>
</dbReference>
<dbReference type="PANTHER" id="PTHR35134:SF2">
    <property type="entry name" value="NUCLEOTIDASE YQFW-RELATED"/>
    <property type="match status" value="1"/>
</dbReference>
<evidence type="ECO:0000256" key="4">
    <source>
        <dbReference type="PIRSR" id="PIRSR610708-1"/>
    </source>
</evidence>
<dbReference type="PIRSF" id="PIRSF021362">
    <property type="entry name" value="UCP021362_HAD"/>
    <property type="match status" value="1"/>
</dbReference>
<feature type="active site" description="Nucleophile" evidence="4">
    <location>
        <position position="6"/>
    </location>
</feature>
<dbReference type="InterPro" id="IPR010708">
    <property type="entry name" value="5'(3')-deoxyribonucleotidase"/>
</dbReference>
<reference evidence="5 6" key="1">
    <citation type="submission" date="2007-03" db="EMBL/GenBank/DDBJ databases">
        <title>Complete sequence of Desulfotomaculum reducens MI-1.</title>
        <authorList>
            <consortium name="US DOE Joint Genome Institute"/>
            <person name="Copeland A."/>
            <person name="Lucas S."/>
            <person name="Lapidus A."/>
            <person name="Barry K."/>
            <person name="Detter J.C."/>
            <person name="Glavina del Rio T."/>
            <person name="Hammon N."/>
            <person name="Israni S."/>
            <person name="Dalin E."/>
            <person name="Tice H."/>
            <person name="Pitluck S."/>
            <person name="Sims D."/>
            <person name="Brettin T."/>
            <person name="Bruce D."/>
            <person name="Han C."/>
            <person name="Tapia R."/>
            <person name="Schmutz J."/>
            <person name="Larimer F."/>
            <person name="Land M."/>
            <person name="Hauser L."/>
            <person name="Kyrpides N."/>
            <person name="Kim E."/>
            <person name="Tebo B.M."/>
            <person name="Richardson P."/>
        </authorList>
    </citation>
    <scope>NUCLEOTIDE SEQUENCE [LARGE SCALE GENOMIC DNA]</scope>
    <source>
        <strain evidence="5 6">MI-1</strain>
    </source>
</reference>
<evidence type="ECO:0000313" key="5">
    <source>
        <dbReference type="EMBL" id="ABO51422.1"/>
    </source>
</evidence>
<dbReference type="Gene3D" id="3.40.50.1000">
    <property type="entry name" value="HAD superfamily/HAD-like"/>
    <property type="match status" value="1"/>
</dbReference>
<dbReference type="InterPro" id="IPR052419">
    <property type="entry name" value="5_3-deoxyribonucleotidase-like"/>
</dbReference>
<comment type="similarity">
    <text evidence="1 3">Belongs to the 5'(3')-deoxyribonucleotidase family.</text>
</comment>
<evidence type="ECO:0000256" key="2">
    <source>
        <dbReference type="ARBA" id="ARBA00022801"/>
    </source>
</evidence>
<feature type="active site" description="Proton donor" evidence="4">
    <location>
        <position position="8"/>
    </location>
</feature>
<dbReference type="eggNOG" id="COG5663">
    <property type="taxonomic scope" value="Bacteria"/>
</dbReference>
<organism evidence="5 6">
    <name type="scientific">Desulforamulus reducens (strain ATCC BAA-1160 / DSM 100696 / MI-1)</name>
    <name type="common">Desulfotomaculum reducens</name>
    <dbReference type="NCBI Taxonomy" id="349161"/>
    <lineage>
        <taxon>Bacteria</taxon>
        <taxon>Bacillati</taxon>
        <taxon>Bacillota</taxon>
        <taxon>Clostridia</taxon>
        <taxon>Eubacteriales</taxon>
        <taxon>Peptococcaceae</taxon>
        <taxon>Desulforamulus</taxon>
    </lineage>
</organism>
<evidence type="ECO:0000256" key="1">
    <source>
        <dbReference type="ARBA" id="ARBA00009589"/>
    </source>
</evidence>
<dbReference type="HOGENOM" id="CLU_118515_0_0_9"/>
<dbReference type="InterPro" id="IPR023214">
    <property type="entry name" value="HAD_sf"/>
</dbReference>
<evidence type="ECO:0000313" key="6">
    <source>
        <dbReference type="Proteomes" id="UP000001556"/>
    </source>
</evidence>
<proteinExistence type="inferred from homology"/>
<keyword evidence="2 3" id="KW-0378">Hydrolase</keyword>
<dbReference type="EC" id="3.1.3.-" evidence="3"/>
<keyword evidence="6" id="KW-1185">Reference proteome</keyword>
<name>A4J8L9_DESRM</name>
<dbReference type="PANTHER" id="PTHR35134">
    <property type="entry name" value="NUCLEOTIDASE YQFW-RELATED"/>
    <property type="match status" value="1"/>
</dbReference>
<gene>
    <name evidence="5" type="ordered locus">Dred_2918</name>
</gene>
<dbReference type="STRING" id="349161.Dred_2918"/>